<feature type="domain" description="UspA" evidence="2">
    <location>
        <begin position="227"/>
        <end position="296"/>
    </location>
</feature>
<accession>A0ABU0FAB6</accession>
<proteinExistence type="inferred from homology"/>
<dbReference type="Gene3D" id="3.40.50.12370">
    <property type="match status" value="1"/>
</dbReference>
<reference evidence="3 4" key="1">
    <citation type="submission" date="2023-07" db="EMBL/GenBank/DDBJ databases">
        <title>Genomic Encyclopedia of Type Strains, Phase IV (KMG-IV): sequencing the most valuable type-strain genomes for metagenomic binning, comparative biology and taxonomic classification.</title>
        <authorList>
            <person name="Goeker M."/>
        </authorList>
    </citation>
    <scope>NUCLEOTIDE SEQUENCE [LARGE SCALE GENOMIC DNA]</scope>
    <source>
        <strain evidence="3 4">DSM 5896</strain>
    </source>
</reference>
<dbReference type="Proteomes" id="UP001237448">
    <property type="component" value="Unassembled WGS sequence"/>
</dbReference>
<dbReference type="CDD" id="cd00293">
    <property type="entry name" value="USP-like"/>
    <property type="match status" value="1"/>
</dbReference>
<name>A0ABU0FAB6_9HYPH</name>
<dbReference type="SUPFAM" id="SSF52402">
    <property type="entry name" value="Adenine nucleotide alpha hydrolases-like"/>
    <property type="match status" value="2"/>
</dbReference>
<gene>
    <name evidence="3" type="ORF">J3R73_000841</name>
</gene>
<dbReference type="PANTHER" id="PTHR46268">
    <property type="entry name" value="STRESS RESPONSE PROTEIN NHAX"/>
    <property type="match status" value="1"/>
</dbReference>
<protein>
    <submittedName>
        <fullName evidence="3">Nucleotide-binding universal stress UspA family protein</fullName>
    </submittedName>
</protein>
<keyword evidence="4" id="KW-1185">Reference proteome</keyword>
<dbReference type="InterPro" id="IPR006016">
    <property type="entry name" value="UspA"/>
</dbReference>
<sequence length="297" mass="32156">MTEAPASAQSQPGDTLRYPTRYQDVMVHLDGGEEDENRIAHAEAIAGLSGGHLTGLYTNMLSDITLYAEEAGAAAITAYTETLLEEGRAVQHRLETRFQRLGVSNEVRKVEEVSGVLPRLVGTEARWADLFVASCPYRADGHDDWDRMIEAVMFEGGHGLYLVPRGVKPRARIETAMIGWVDTREAARAVAEALPLLRLATKTELVGVQEPAKGRLGGGEAMADIATHLARHGIETTVTVVPPGENVAAALLDRAHHISADLIVAGAYGHSRFREWILGGATQDLIRTSDLPLLMAH</sequence>
<dbReference type="RefSeq" id="WP_307422766.1">
    <property type="nucleotide sequence ID" value="NZ_JAUSVK010000001.1"/>
</dbReference>
<evidence type="ECO:0000313" key="4">
    <source>
        <dbReference type="Proteomes" id="UP001237448"/>
    </source>
</evidence>
<dbReference type="InterPro" id="IPR006015">
    <property type="entry name" value="Universal_stress_UspA"/>
</dbReference>
<evidence type="ECO:0000259" key="2">
    <source>
        <dbReference type="Pfam" id="PF00582"/>
    </source>
</evidence>
<dbReference type="PANTHER" id="PTHR46268:SF15">
    <property type="entry name" value="UNIVERSAL STRESS PROTEIN HP_0031"/>
    <property type="match status" value="1"/>
</dbReference>
<evidence type="ECO:0000313" key="3">
    <source>
        <dbReference type="EMBL" id="MDQ0391049.1"/>
    </source>
</evidence>
<comment type="caution">
    <text evidence="3">The sequence shown here is derived from an EMBL/GenBank/DDBJ whole genome shotgun (WGS) entry which is preliminary data.</text>
</comment>
<dbReference type="PRINTS" id="PR01438">
    <property type="entry name" value="UNVRSLSTRESS"/>
</dbReference>
<dbReference type="EMBL" id="JAUSVK010000001">
    <property type="protein sequence ID" value="MDQ0391049.1"/>
    <property type="molecule type" value="Genomic_DNA"/>
</dbReference>
<comment type="similarity">
    <text evidence="1">Belongs to the universal stress protein A family.</text>
</comment>
<dbReference type="Pfam" id="PF00582">
    <property type="entry name" value="Usp"/>
    <property type="match status" value="1"/>
</dbReference>
<organism evidence="3 4">
    <name type="scientific">Labrys monachus</name>
    <dbReference type="NCBI Taxonomy" id="217067"/>
    <lineage>
        <taxon>Bacteria</taxon>
        <taxon>Pseudomonadati</taxon>
        <taxon>Pseudomonadota</taxon>
        <taxon>Alphaproteobacteria</taxon>
        <taxon>Hyphomicrobiales</taxon>
        <taxon>Xanthobacteraceae</taxon>
        <taxon>Labrys</taxon>
    </lineage>
</organism>
<evidence type="ECO:0000256" key="1">
    <source>
        <dbReference type="ARBA" id="ARBA00008791"/>
    </source>
</evidence>